<dbReference type="PROSITE" id="PS50943">
    <property type="entry name" value="HTH_CROC1"/>
    <property type="match status" value="1"/>
</dbReference>
<dbReference type="OrthoDB" id="9805856at2"/>
<evidence type="ECO:0000259" key="3">
    <source>
        <dbReference type="PROSITE" id="PS50943"/>
    </source>
</evidence>
<feature type="transmembrane region" description="Helical" evidence="2">
    <location>
        <begin position="107"/>
        <end position="129"/>
    </location>
</feature>
<dbReference type="Proteomes" id="UP000309454">
    <property type="component" value="Unassembled WGS sequence"/>
</dbReference>
<evidence type="ECO:0000256" key="1">
    <source>
        <dbReference type="ARBA" id="ARBA00023125"/>
    </source>
</evidence>
<dbReference type="InterPro" id="IPR010982">
    <property type="entry name" value="Lambda_DNA-bd_dom_sf"/>
</dbReference>
<dbReference type="GO" id="GO:0003677">
    <property type="term" value="F:DNA binding"/>
    <property type="evidence" value="ECO:0007669"/>
    <property type="project" value="UniProtKB-KW"/>
</dbReference>
<gene>
    <name evidence="4" type="ORF">E5982_05725</name>
</gene>
<dbReference type="PANTHER" id="PTHR46558:SF15">
    <property type="entry name" value="HELIX-TURN-HELIX DOMAIN PROTEIN"/>
    <property type="match status" value="1"/>
</dbReference>
<reference evidence="4 5" key="1">
    <citation type="submission" date="2019-04" db="EMBL/GenBank/DDBJ databases">
        <title>Microbes associate with the intestines of laboratory mice.</title>
        <authorList>
            <person name="Navarre W."/>
            <person name="Wong E."/>
            <person name="Huang K.C."/>
            <person name="Tropini C."/>
            <person name="Ng K."/>
            <person name="Yu B."/>
        </authorList>
    </citation>
    <scope>NUCLEOTIDE SEQUENCE [LARGE SCALE GENOMIC DNA]</scope>
    <source>
        <strain evidence="4 5">NM48_B13</strain>
    </source>
</reference>
<dbReference type="AlphaFoldDB" id="A0A4T9TA19"/>
<organism evidence="4 5">
    <name type="scientific">Parvibacter caecicola</name>
    <dbReference type="NCBI Taxonomy" id="747645"/>
    <lineage>
        <taxon>Bacteria</taxon>
        <taxon>Bacillati</taxon>
        <taxon>Actinomycetota</taxon>
        <taxon>Coriobacteriia</taxon>
        <taxon>Coriobacteriales</taxon>
        <taxon>Coriobacteriaceae</taxon>
        <taxon>Parvibacter</taxon>
    </lineage>
</organism>
<dbReference type="InterPro" id="IPR001387">
    <property type="entry name" value="Cro/C1-type_HTH"/>
</dbReference>
<keyword evidence="2" id="KW-0812">Transmembrane</keyword>
<dbReference type="SUPFAM" id="SSF47413">
    <property type="entry name" value="lambda repressor-like DNA-binding domains"/>
    <property type="match status" value="1"/>
</dbReference>
<dbReference type="EMBL" id="SSTM01000003">
    <property type="protein sequence ID" value="TJW10770.1"/>
    <property type="molecule type" value="Genomic_DNA"/>
</dbReference>
<keyword evidence="1" id="KW-0238">DNA-binding</keyword>
<protein>
    <submittedName>
        <fullName evidence="4">Helix-turn-helix transcriptional regulator</fullName>
    </submittedName>
</protein>
<feature type="transmembrane region" description="Helical" evidence="2">
    <location>
        <begin position="141"/>
        <end position="159"/>
    </location>
</feature>
<keyword evidence="2" id="KW-0472">Membrane</keyword>
<evidence type="ECO:0000256" key="2">
    <source>
        <dbReference type="SAM" id="Phobius"/>
    </source>
</evidence>
<evidence type="ECO:0000313" key="5">
    <source>
        <dbReference type="Proteomes" id="UP000309454"/>
    </source>
</evidence>
<proteinExistence type="predicted"/>
<name>A0A4T9TA19_9ACTN</name>
<evidence type="ECO:0000313" key="4">
    <source>
        <dbReference type="EMBL" id="TJW10770.1"/>
    </source>
</evidence>
<keyword evidence="5" id="KW-1185">Reference proteome</keyword>
<comment type="caution">
    <text evidence="4">The sequence shown here is derived from an EMBL/GenBank/DDBJ whole genome shotgun (WGS) entry which is preliminary data.</text>
</comment>
<dbReference type="Gene3D" id="1.10.260.40">
    <property type="entry name" value="lambda repressor-like DNA-binding domains"/>
    <property type="match status" value="1"/>
</dbReference>
<dbReference type="SMART" id="SM00530">
    <property type="entry name" value="HTH_XRE"/>
    <property type="match status" value="1"/>
</dbReference>
<keyword evidence="2" id="KW-1133">Transmembrane helix</keyword>
<dbReference type="PANTHER" id="PTHR46558">
    <property type="entry name" value="TRACRIPTIONAL REGULATORY PROTEIN-RELATED-RELATED"/>
    <property type="match status" value="1"/>
</dbReference>
<accession>A0A4T9TA19</accession>
<sequence length="230" mass="24889">MPKPFDGTFFSDRQSWSRKVGRVEIGNRLKGHREQLGISQEELAARIFVTRQTISNWETNRTYPDLHSLLLLSEQFGTSMDALVKGDLVKMGEKVEDGWKKMSRLAAIAWGMTGAGLVALAVGLVAPTAQSSVVPALSEGGVLGFTVLLLLWGGGMALMGRVERMKRENDLVTYRDILAYSRGEEPPRRGASFTRAHPRLAVALKTAAGMAVGFAAAYAACHVAGTLLGQ</sequence>
<dbReference type="CDD" id="cd00093">
    <property type="entry name" value="HTH_XRE"/>
    <property type="match status" value="1"/>
</dbReference>
<feature type="domain" description="HTH cro/C1-type" evidence="3">
    <location>
        <begin position="29"/>
        <end position="83"/>
    </location>
</feature>
<dbReference type="Pfam" id="PF01381">
    <property type="entry name" value="HTH_3"/>
    <property type="match status" value="1"/>
</dbReference>